<reference evidence="2 3" key="1">
    <citation type="submission" date="2019-09" db="EMBL/GenBank/DDBJ databases">
        <title>Phylogeny of genus Pseudoclavibacter and closely related genus.</title>
        <authorList>
            <person name="Li Y."/>
        </authorList>
    </citation>
    <scope>NUCLEOTIDE SEQUENCE [LARGE SCALE GENOMIC DNA]</scope>
    <source>
        <strain evidence="2 3">KCTC 13959</strain>
    </source>
</reference>
<dbReference type="GO" id="GO:0002161">
    <property type="term" value="F:aminoacyl-tRNA deacylase activity"/>
    <property type="evidence" value="ECO:0007669"/>
    <property type="project" value="InterPro"/>
</dbReference>
<dbReference type="InterPro" id="IPR007214">
    <property type="entry name" value="YbaK/aa-tRNA-synth-assoc-dom"/>
</dbReference>
<dbReference type="OrthoDB" id="9796920at2"/>
<dbReference type="CDD" id="cd04332">
    <property type="entry name" value="YbaK_like"/>
    <property type="match status" value="1"/>
</dbReference>
<proteinExistence type="predicted"/>
<keyword evidence="3" id="KW-1185">Reference proteome</keyword>
<dbReference type="EMBL" id="WBKB01000004">
    <property type="protein sequence ID" value="KAB1643207.1"/>
    <property type="molecule type" value="Genomic_DNA"/>
</dbReference>
<dbReference type="Gene3D" id="3.90.960.10">
    <property type="entry name" value="YbaK/aminoacyl-tRNA synthetase-associated domain"/>
    <property type="match status" value="1"/>
</dbReference>
<dbReference type="PANTHER" id="PTHR30411:SF1">
    <property type="entry name" value="CYTOPLASMIC PROTEIN"/>
    <property type="match status" value="1"/>
</dbReference>
<protein>
    <submittedName>
        <fullName evidence="2">YbaK/EbsC family protein</fullName>
    </submittedName>
</protein>
<evidence type="ECO:0000313" key="3">
    <source>
        <dbReference type="Proteomes" id="UP000433493"/>
    </source>
</evidence>
<dbReference type="PANTHER" id="PTHR30411">
    <property type="entry name" value="CYTOPLASMIC PROTEIN"/>
    <property type="match status" value="1"/>
</dbReference>
<comment type="caution">
    <text evidence="2">The sequence shown here is derived from an EMBL/GenBank/DDBJ whole genome shotgun (WGS) entry which is preliminary data.</text>
</comment>
<dbReference type="InterPro" id="IPR036754">
    <property type="entry name" value="YbaK/aa-tRNA-synt-asso_dom_sf"/>
</dbReference>
<gene>
    <name evidence="2" type="ORF">F8O05_08285</name>
</gene>
<name>A0A7J5BDA6_9MICO</name>
<evidence type="ECO:0000313" key="2">
    <source>
        <dbReference type="EMBL" id="KAB1643207.1"/>
    </source>
</evidence>
<feature type="domain" description="YbaK/aminoacyl-tRNA synthetase-associated" evidence="1">
    <location>
        <begin position="32"/>
        <end position="149"/>
    </location>
</feature>
<evidence type="ECO:0000259" key="1">
    <source>
        <dbReference type="Pfam" id="PF04073"/>
    </source>
</evidence>
<dbReference type="SUPFAM" id="SSF55826">
    <property type="entry name" value="YbaK/ProRS associated domain"/>
    <property type="match status" value="1"/>
</dbReference>
<sequence>MTENPALDPNTNPAVAAIMASGIEHEIREHGRAKSLREAAEMRGITPRQLVKSMVIKDSKGVYSIVLVPGDRVIAWAKLRKLLGVNKAAMPPQGEAEAVTRFARGTITPFGIPSALPVIADELVESGPISIGGGDHSVAFYLSGDDLLDHFGAIRFDITDPDPSFEESVA</sequence>
<dbReference type="Pfam" id="PF04073">
    <property type="entry name" value="tRNA_edit"/>
    <property type="match status" value="1"/>
</dbReference>
<accession>A0A7J5BDA6</accession>
<organism evidence="2 3">
    <name type="scientific">Gulosibacter chungangensis</name>
    <dbReference type="NCBI Taxonomy" id="979746"/>
    <lineage>
        <taxon>Bacteria</taxon>
        <taxon>Bacillati</taxon>
        <taxon>Actinomycetota</taxon>
        <taxon>Actinomycetes</taxon>
        <taxon>Micrococcales</taxon>
        <taxon>Microbacteriaceae</taxon>
        <taxon>Gulosibacter</taxon>
    </lineage>
</organism>
<dbReference type="RefSeq" id="WP_158052256.1">
    <property type="nucleotide sequence ID" value="NZ_WBKB01000004.1"/>
</dbReference>
<dbReference type="AlphaFoldDB" id="A0A7J5BDA6"/>
<dbReference type="Proteomes" id="UP000433493">
    <property type="component" value="Unassembled WGS sequence"/>
</dbReference>